<dbReference type="RefSeq" id="WP_204029855.1">
    <property type="nucleotide sequence ID" value="NZ_BOOW01000031.1"/>
</dbReference>
<comment type="caution">
    <text evidence="1">The sequence shown here is derived from an EMBL/GenBank/DDBJ whole genome shotgun (WGS) entry which is preliminary data.</text>
</comment>
<keyword evidence="2" id="KW-1185">Reference proteome</keyword>
<evidence type="ECO:0000313" key="2">
    <source>
        <dbReference type="Proteomes" id="UP000606172"/>
    </source>
</evidence>
<dbReference type="EMBL" id="BOOW01000031">
    <property type="protein sequence ID" value="GII94925.1"/>
    <property type="molecule type" value="Genomic_DNA"/>
</dbReference>
<dbReference type="Proteomes" id="UP000606172">
    <property type="component" value="Unassembled WGS sequence"/>
</dbReference>
<sequence length="123" mass="13293">MIPHVDRRPVIEGLRALADLLDSNPRIPAPRGVFAVRCVYRSTDEEAAAEIDRIAGELGTETALENSSYHTQIHLGPVRFKASAMLLTPSTLQPTRYRCDDCAGTGLDGLAQTCDTCDGTGFC</sequence>
<protein>
    <submittedName>
        <fullName evidence="1">Uncharacterized protein</fullName>
    </submittedName>
</protein>
<evidence type="ECO:0000313" key="1">
    <source>
        <dbReference type="EMBL" id="GII94925.1"/>
    </source>
</evidence>
<accession>A0A919RLA4</accession>
<proteinExistence type="predicted"/>
<reference evidence="1" key="1">
    <citation type="submission" date="2021-01" db="EMBL/GenBank/DDBJ databases">
        <title>Whole genome shotgun sequence of Sinosporangium siamense NBRC 109515.</title>
        <authorList>
            <person name="Komaki H."/>
            <person name="Tamura T."/>
        </authorList>
    </citation>
    <scope>NUCLEOTIDE SEQUENCE</scope>
    <source>
        <strain evidence="1">NBRC 109515</strain>
    </source>
</reference>
<organism evidence="1 2">
    <name type="scientific">Sinosporangium siamense</name>
    <dbReference type="NCBI Taxonomy" id="1367973"/>
    <lineage>
        <taxon>Bacteria</taxon>
        <taxon>Bacillati</taxon>
        <taxon>Actinomycetota</taxon>
        <taxon>Actinomycetes</taxon>
        <taxon>Streptosporangiales</taxon>
        <taxon>Streptosporangiaceae</taxon>
        <taxon>Sinosporangium</taxon>
    </lineage>
</organism>
<name>A0A919RLA4_9ACTN</name>
<gene>
    <name evidence="1" type="ORF">Ssi02_51560</name>
</gene>
<dbReference type="AlphaFoldDB" id="A0A919RLA4"/>